<dbReference type="EMBL" id="BORJ01000002">
    <property type="protein sequence ID" value="GIN95488.1"/>
    <property type="molecule type" value="Genomic_DNA"/>
</dbReference>
<dbReference type="InterPro" id="IPR052366">
    <property type="entry name" value="GTP_Pyrophosphokinase"/>
</dbReference>
<evidence type="ECO:0000313" key="4">
    <source>
        <dbReference type="EMBL" id="RST57442.1"/>
    </source>
</evidence>
<dbReference type="SUPFAM" id="SSF81301">
    <property type="entry name" value="Nucleotidyltransferase"/>
    <property type="match status" value="1"/>
</dbReference>
<reference evidence="4 5" key="1">
    <citation type="submission" date="2018-12" db="EMBL/GenBank/DDBJ databases">
        <authorList>
            <person name="Sun L."/>
            <person name="Chen Z."/>
        </authorList>
    </citation>
    <scope>NUCLEOTIDE SEQUENCE [LARGE SCALE GENOMIC DNA]</scope>
    <source>
        <strain evidence="4 5">LMG 29736</strain>
    </source>
</reference>
<evidence type="ECO:0000313" key="5">
    <source>
        <dbReference type="Proteomes" id="UP000287296"/>
    </source>
</evidence>
<dbReference type="PANTHER" id="PTHR47837">
    <property type="entry name" value="GTP PYROPHOSPHOKINASE YJBM"/>
    <property type="match status" value="1"/>
</dbReference>
<comment type="caution">
    <text evidence="4">The sequence shown here is derived from an EMBL/GenBank/DDBJ whole genome shotgun (WGS) entry which is preliminary data.</text>
</comment>
<dbReference type="OrthoDB" id="9789634at2"/>
<gene>
    <name evidence="4" type="ORF">D5F11_022765</name>
    <name evidence="3" type="ORF">J6TS1_13580</name>
</gene>
<evidence type="ECO:0000313" key="6">
    <source>
        <dbReference type="Proteomes" id="UP000680670"/>
    </source>
</evidence>
<keyword evidence="4" id="KW-0808">Transferase</keyword>
<feature type="domain" description="RelA/SpoT" evidence="2">
    <location>
        <begin position="58"/>
        <end position="181"/>
    </location>
</feature>
<dbReference type="UniPathway" id="UPA00908">
    <property type="reaction ID" value="UER00884"/>
</dbReference>
<organism evidence="4 5">
    <name type="scientific">Siminovitchia terrae</name>
    <name type="common">Bacillus terrae</name>
    <dbReference type="NCBI Taxonomy" id="1914933"/>
    <lineage>
        <taxon>Bacteria</taxon>
        <taxon>Bacillati</taxon>
        <taxon>Bacillota</taxon>
        <taxon>Bacilli</taxon>
        <taxon>Bacillales</taxon>
        <taxon>Bacillaceae</taxon>
        <taxon>Siminovitchia</taxon>
    </lineage>
</organism>
<dbReference type="PANTHER" id="PTHR47837:SF2">
    <property type="entry name" value="GTP PYROPHOSPHOKINASE YWAC"/>
    <property type="match status" value="1"/>
</dbReference>
<keyword evidence="6" id="KW-1185">Reference proteome</keyword>
<dbReference type="CDD" id="cd05399">
    <property type="entry name" value="NT_Rel-Spo_like"/>
    <property type="match status" value="1"/>
</dbReference>
<proteinExistence type="predicted"/>
<dbReference type="Proteomes" id="UP000680670">
    <property type="component" value="Unassembled WGS sequence"/>
</dbReference>
<dbReference type="RefSeq" id="WP_120118490.1">
    <property type="nucleotide sequence ID" value="NZ_BORI01000001.1"/>
</dbReference>
<reference evidence="3 6" key="2">
    <citation type="submission" date="2021-03" db="EMBL/GenBank/DDBJ databases">
        <title>Antimicrobial resistance genes in bacteria isolated from Japanese honey, and their potential for conferring macrolide and lincosamide resistance in the American foulbrood pathogen Paenibacillus larvae.</title>
        <authorList>
            <person name="Okamoto M."/>
            <person name="Kumagai M."/>
            <person name="Kanamori H."/>
            <person name="Takamatsu D."/>
        </authorList>
    </citation>
    <scope>NUCLEOTIDE SEQUENCE [LARGE SCALE GENOMIC DNA]</scope>
    <source>
        <strain evidence="3 6">J6TS1</strain>
    </source>
</reference>
<dbReference type="EMBL" id="QYTW02000034">
    <property type="protein sequence ID" value="RST57442.1"/>
    <property type="molecule type" value="Genomic_DNA"/>
</dbReference>
<protein>
    <submittedName>
        <fullName evidence="3 4">GTP pyrophosphokinase</fullName>
    </submittedName>
</protein>
<dbReference type="Proteomes" id="UP000287296">
    <property type="component" value="Unassembled WGS sequence"/>
</dbReference>
<sequence>MATIVENELDSLKNLKDSFVRFMMTYKFALEEVNTKINILKQEFQYADDYNPIEHITSRLKSPESIINKAYRKGFDLTLSSIKENIRDIAGVRITCSFISDIYKISRMLQNQKDIKLIEVKDYVKNPKPNGYRSLHLIIQIPVFMSNRVNDVYVEVQIRTIAMDFWSSLEHKIYYKYSGEIPKELKEELTEAAFSALKLDEKMENIHDQVNKIKKHSQFEQSLPFDGPLQITEEILRQIQQNKE</sequence>
<name>A0A429X1Y2_SIMTE</name>
<dbReference type="GO" id="GO:0015970">
    <property type="term" value="P:guanosine tetraphosphate biosynthetic process"/>
    <property type="evidence" value="ECO:0007669"/>
    <property type="project" value="UniProtKB-UniPathway"/>
</dbReference>
<accession>A0A429X1Y2</accession>
<dbReference type="GO" id="GO:0016301">
    <property type="term" value="F:kinase activity"/>
    <property type="evidence" value="ECO:0007669"/>
    <property type="project" value="UniProtKB-KW"/>
</dbReference>
<dbReference type="Gene3D" id="1.10.287.860">
    <property type="entry name" value="Nucleotidyltransferase"/>
    <property type="match status" value="1"/>
</dbReference>
<dbReference type="Pfam" id="PF04607">
    <property type="entry name" value="RelA_SpoT"/>
    <property type="match status" value="1"/>
</dbReference>
<evidence type="ECO:0000259" key="2">
    <source>
        <dbReference type="SMART" id="SM00954"/>
    </source>
</evidence>
<dbReference type="Gene3D" id="3.30.460.10">
    <property type="entry name" value="Beta Polymerase, domain 2"/>
    <property type="match status" value="1"/>
</dbReference>
<dbReference type="InterPro" id="IPR043519">
    <property type="entry name" value="NT_sf"/>
</dbReference>
<dbReference type="AlphaFoldDB" id="A0A429X1Y2"/>
<dbReference type="SMART" id="SM00954">
    <property type="entry name" value="RelA_SpoT"/>
    <property type="match status" value="1"/>
</dbReference>
<comment type="pathway">
    <text evidence="1">Purine metabolism; ppGpp biosynthesis; ppGpp from GTP: step 1/2.</text>
</comment>
<evidence type="ECO:0000256" key="1">
    <source>
        <dbReference type="ARBA" id="ARBA00004976"/>
    </source>
</evidence>
<keyword evidence="4" id="KW-0418">Kinase</keyword>
<dbReference type="InterPro" id="IPR007685">
    <property type="entry name" value="RelA_SpoT"/>
</dbReference>
<evidence type="ECO:0000313" key="3">
    <source>
        <dbReference type="EMBL" id="GIN95488.1"/>
    </source>
</evidence>